<dbReference type="InterPro" id="IPR016181">
    <property type="entry name" value="Acyl_CoA_acyltransferase"/>
</dbReference>
<dbReference type="CDD" id="cd04301">
    <property type="entry name" value="NAT_SF"/>
    <property type="match status" value="1"/>
</dbReference>
<dbReference type="GO" id="GO:0016746">
    <property type="term" value="F:acyltransferase activity"/>
    <property type="evidence" value="ECO:0007669"/>
    <property type="project" value="UniProtKB-KW"/>
</dbReference>
<dbReference type="Proteomes" id="UP001236652">
    <property type="component" value="Chromosome"/>
</dbReference>
<dbReference type="PANTHER" id="PTHR43877">
    <property type="entry name" value="AMINOALKYLPHOSPHONATE N-ACETYLTRANSFERASE-RELATED-RELATED"/>
    <property type="match status" value="1"/>
</dbReference>
<keyword evidence="2 4" id="KW-0012">Acyltransferase</keyword>
<reference evidence="4 5" key="1">
    <citation type="submission" date="2023-05" db="EMBL/GenBank/DDBJ databases">
        <title>Comparative genomics reveals the evidence of polycyclic aromatic hydrocarbons degradation in moderately halophilic genus Pontibacillus.</title>
        <authorList>
            <person name="Yang H."/>
            <person name="Qian Z."/>
        </authorList>
    </citation>
    <scope>NUCLEOTIDE SEQUENCE [LARGE SCALE GENOMIC DNA]</scope>
    <source>
        <strain evidence="5">HN14</strain>
    </source>
</reference>
<feature type="domain" description="N-acetyltransferase" evidence="3">
    <location>
        <begin position="157"/>
        <end position="298"/>
    </location>
</feature>
<protein>
    <submittedName>
        <fullName evidence="4">N-acetyltransferase</fullName>
        <ecNumber evidence="4">2.3.1.-</ecNumber>
    </submittedName>
</protein>
<evidence type="ECO:0000313" key="4">
    <source>
        <dbReference type="EMBL" id="WIF96756.1"/>
    </source>
</evidence>
<evidence type="ECO:0000256" key="1">
    <source>
        <dbReference type="ARBA" id="ARBA00022679"/>
    </source>
</evidence>
<dbReference type="Gene3D" id="3.40.630.30">
    <property type="match status" value="1"/>
</dbReference>
<gene>
    <name evidence="4" type="ORF">QNI29_13465</name>
</gene>
<evidence type="ECO:0000256" key="2">
    <source>
        <dbReference type="ARBA" id="ARBA00023315"/>
    </source>
</evidence>
<dbReference type="InterPro" id="IPR000182">
    <property type="entry name" value="GNAT_dom"/>
</dbReference>
<evidence type="ECO:0000313" key="5">
    <source>
        <dbReference type="Proteomes" id="UP001236652"/>
    </source>
</evidence>
<dbReference type="InterPro" id="IPR050832">
    <property type="entry name" value="Bact_Acetyltransf"/>
</dbReference>
<evidence type="ECO:0000259" key="3">
    <source>
        <dbReference type="PROSITE" id="PS51186"/>
    </source>
</evidence>
<keyword evidence="5" id="KW-1185">Reference proteome</keyword>
<dbReference type="EC" id="2.3.1.-" evidence="4"/>
<dbReference type="Pfam" id="PF00583">
    <property type="entry name" value="Acetyltransf_1"/>
    <property type="match status" value="1"/>
</dbReference>
<proteinExistence type="predicted"/>
<accession>A0ABY8USW0</accession>
<keyword evidence="1 4" id="KW-0808">Transferase</keyword>
<sequence length="298" mass="33558">MKTVIDRPYHLREVAHFISELNKDPATHIGYAGDEIEEIYDTLTSDFSDLDPVSSFSVCYESGHIVGAMGVDANLDDGSGEVWGPFVRQEADDELAETLWGDLLAKLPSSITSFSFMIHKQNKEAKTFLSRVGARKQHHHLVLQTTLAQQQDEETIASLSSYTPSDFELFKALHDTIFPHTYFSAQTIVNRLNEHHKLLFVKNGSGNLKGYVYIEANPDHREGSIEYIGVSEAYRRKGVGHQLLTAVLEHLFSYKEIQEISICVSKENEGAIALYKRAGFKEISELENYELEVGREDG</sequence>
<dbReference type="PROSITE" id="PS51186">
    <property type="entry name" value="GNAT"/>
    <property type="match status" value="1"/>
</dbReference>
<dbReference type="RefSeq" id="WP_231417022.1">
    <property type="nucleotide sequence ID" value="NZ_CP126446.1"/>
</dbReference>
<name>A0ABY8USW0_9BACI</name>
<dbReference type="EMBL" id="CP126446">
    <property type="protein sequence ID" value="WIF96756.1"/>
    <property type="molecule type" value="Genomic_DNA"/>
</dbReference>
<dbReference type="SUPFAM" id="SSF55729">
    <property type="entry name" value="Acyl-CoA N-acyltransferases (Nat)"/>
    <property type="match status" value="1"/>
</dbReference>
<organism evidence="4 5">
    <name type="scientific">Pontibacillus chungwhensis</name>
    <dbReference type="NCBI Taxonomy" id="265426"/>
    <lineage>
        <taxon>Bacteria</taxon>
        <taxon>Bacillati</taxon>
        <taxon>Bacillota</taxon>
        <taxon>Bacilli</taxon>
        <taxon>Bacillales</taxon>
        <taxon>Bacillaceae</taxon>
        <taxon>Pontibacillus</taxon>
    </lineage>
</organism>